<dbReference type="PANTHER" id="PTHR42789:SF1">
    <property type="entry name" value="D-ISOMER SPECIFIC 2-HYDROXYACID DEHYDROGENASE FAMILY PROTEIN (AFU_ORTHOLOGUE AFUA_6G10090)"/>
    <property type="match status" value="1"/>
</dbReference>
<dbReference type="Gene3D" id="3.40.50.720">
    <property type="entry name" value="NAD(P)-binding Rossmann-like Domain"/>
    <property type="match status" value="2"/>
</dbReference>
<name>A0ABV1DCN8_9FIRM</name>
<evidence type="ECO:0000256" key="2">
    <source>
        <dbReference type="ARBA" id="ARBA00023002"/>
    </source>
</evidence>
<keyword evidence="3" id="KW-0520">NAD</keyword>
<sequence length="333" mass="36546">MKIVCVCDTAIPAEVMAPMKKLEKNGVEVVIFEDEMIKTVNQITTIMLKAEKEGAEACPFNEKLAETAADADILVVHSTPVNSGILNRARNLKYVMVMRSGIENINEALCKDMGIPVINAPGRSAPAVADMTIGLMLAENKNIARGHKALMEGKWEKQFVNVNYIHDMRRCTVGIIGAGQIGRQVAARLTGFGSRVIVYDPFMSREEVEASGFCAVTLEELLTQSDFVTIHLRLSDKTRCFIGKKELAFMKKTAYFINTARAGLVDEEALAGALARREIGGAAVDVYQEEPLRPDHPYLKLDNITLTPHAAGTSADTFANSVEIIYNKLEKLL</sequence>
<evidence type="ECO:0000313" key="5">
    <source>
        <dbReference type="EMBL" id="MEQ2428153.1"/>
    </source>
</evidence>
<dbReference type="SUPFAM" id="SSF52283">
    <property type="entry name" value="Formate/glycerate dehydrogenase catalytic domain-like"/>
    <property type="match status" value="1"/>
</dbReference>
<feature type="domain" description="D-isomer specific 2-hydroxyacid dehydrogenase NAD-binding" evidence="4">
    <location>
        <begin position="133"/>
        <end position="311"/>
    </location>
</feature>
<dbReference type="Pfam" id="PF02826">
    <property type="entry name" value="2-Hacid_dh_C"/>
    <property type="match status" value="1"/>
</dbReference>
<keyword evidence="2" id="KW-0560">Oxidoreductase</keyword>
<gene>
    <name evidence="5" type="ORF">WMQ36_24640</name>
</gene>
<dbReference type="PANTHER" id="PTHR42789">
    <property type="entry name" value="D-ISOMER SPECIFIC 2-HYDROXYACID DEHYDROGENASE FAMILY PROTEIN (AFU_ORTHOLOGUE AFUA_6G10090)"/>
    <property type="match status" value="1"/>
</dbReference>
<reference evidence="5 6" key="1">
    <citation type="submission" date="2024-03" db="EMBL/GenBank/DDBJ databases">
        <title>Human intestinal bacterial collection.</title>
        <authorList>
            <person name="Pauvert C."/>
            <person name="Hitch T.C.A."/>
            <person name="Clavel T."/>
        </authorList>
    </citation>
    <scope>NUCLEOTIDE SEQUENCE [LARGE SCALE GENOMIC DNA]</scope>
    <source>
        <strain evidence="5 6">CLA-SR-H021</strain>
    </source>
</reference>
<dbReference type="CDD" id="cd12171">
    <property type="entry name" value="2-Hacid_dh_10"/>
    <property type="match status" value="1"/>
</dbReference>
<dbReference type="InterPro" id="IPR050857">
    <property type="entry name" value="D-2-hydroxyacid_DH"/>
</dbReference>
<keyword evidence="6" id="KW-1185">Reference proteome</keyword>
<evidence type="ECO:0000313" key="6">
    <source>
        <dbReference type="Proteomes" id="UP001454086"/>
    </source>
</evidence>
<comment type="similarity">
    <text evidence="1">Belongs to the D-isomer specific 2-hydroxyacid dehydrogenase family.</text>
</comment>
<organism evidence="5 6">
    <name type="scientific">Enterocloster hominis</name>
    <name type="common">ex Hitch et al. 2024</name>
    <dbReference type="NCBI Taxonomy" id="1917870"/>
    <lineage>
        <taxon>Bacteria</taxon>
        <taxon>Bacillati</taxon>
        <taxon>Bacillota</taxon>
        <taxon>Clostridia</taxon>
        <taxon>Lachnospirales</taxon>
        <taxon>Lachnospiraceae</taxon>
        <taxon>Enterocloster</taxon>
    </lineage>
</organism>
<evidence type="ECO:0000256" key="3">
    <source>
        <dbReference type="ARBA" id="ARBA00023027"/>
    </source>
</evidence>
<dbReference type="Proteomes" id="UP001454086">
    <property type="component" value="Unassembled WGS sequence"/>
</dbReference>
<dbReference type="InterPro" id="IPR029752">
    <property type="entry name" value="D-isomer_DH_CS1"/>
</dbReference>
<dbReference type="EMBL" id="JBBMFM010000155">
    <property type="protein sequence ID" value="MEQ2428153.1"/>
    <property type="molecule type" value="Genomic_DNA"/>
</dbReference>
<evidence type="ECO:0000259" key="4">
    <source>
        <dbReference type="Pfam" id="PF02826"/>
    </source>
</evidence>
<dbReference type="InterPro" id="IPR036291">
    <property type="entry name" value="NAD(P)-bd_dom_sf"/>
</dbReference>
<accession>A0ABV1DCN8</accession>
<dbReference type="SUPFAM" id="SSF51735">
    <property type="entry name" value="NAD(P)-binding Rossmann-fold domains"/>
    <property type="match status" value="1"/>
</dbReference>
<comment type="caution">
    <text evidence="5">The sequence shown here is derived from an EMBL/GenBank/DDBJ whole genome shotgun (WGS) entry which is preliminary data.</text>
</comment>
<evidence type="ECO:0000256" key="1">
    <source>
        <dbReference type="ARBA" id="ARBA00005854"/>
    </source>
</evidence>
<dbReference type="PROSITE" id="PS00065">
    <property type="entry name" value="D_2_HYDROXYACID_DH_1"/>
    <property type="match status" value="1"/>
</dbReference>
<dbReference type="RefSeq" id="WP_008720874.1">
    <property type="nucleotide sequence ID" value="NZ_JAJFDX010000024.1"/>
</dbReference>
<dbReference type="InterPro" id="IPR006140">
    <property type="entry name" value="D-isomer_DH_NAD-bd"/>
</dbReference>
<protein>
    <submittedName>
        <fullName evidence="5">2-hydroxyacid dehydrogenase</fullName>
    </submittedName>
</protein>
<proteinExistence type="inferred from homology"/>